<dbReference type="PROSITE" id="PS00108">
    <property type="entry name" value="PROTEIN_KINASE_ST"/>
    <property type="match status" value="1"/>
</dbReference>
<keyword evidence="13" id="KW-1185">Reference proteome</keyword>
<dbReference type="InterPro" id="IPR050823">
    <property type="entry name" value="Plant_Ser_Thr_Prot_Kinase"/>
</dbReference>
<dbReference type="PANTHER" id="PTHR45621">
    <property type="entry name" value="OS01G0588500 PROTEIN-RELATED"/>
    <property type="match status" value="1"/>
</dbReference>
<evidence type="ECO:0000256" key="1">
    <source>
        <dbReference type="ARBA" id="ARBA00004236"/>
    </source>
</evidence>
<keyword evidence="2" id="KW-0472">Membrane</keyword>
<dbReference type="InterPro" id="IPR011009">
    <property type="entry name" value="Kinase-like_dom_sf"/>
</dbReference>
<accession>A0AA87ZXY6</accession>
<dbReference type="Gene3D" id="1.10.510.10">
    <property type="entry name" value="Transferase(Phosphotransferase) domain 1"/>
    <property type="match status" value="1"/>
</dbReference>
<evidence type="ECO:0000256" key="2">
    <source>
        <dbReference type="ARBA" id="ARBA00022475"/>
    </source>
</evidence>
<dbReference type="Pfam" id="PF07714">
    <property type="entry name" value="PK_Tyr_Ser-Thr"/>
    <property type="match status" value="1"/>
</dbReference>
<dbReference type="GO" id="GO:0005886">
    <property type="term" value="C:plasma membrane"/>
    <property type="evidence" value="ECO:0007669"/>
    <property type="project" value="UniProtKB-SubCell"/>
</dbReference>
<sequence>MGNCCFKKLLEEPNQRVTEVHLSTARINQHERDRRRLPVRPRNSLSSNTQIVKRREDKRHGKPINARDSTLKKVNKNKGGEPSSNASCKVRCFYYDVLRDATNNFSTRNLIGEGGFGDVYKGYFTHCTTNAAKQNEGFAVAIKRLVQQRPQGCEAWETEVKMLSELNHANIVKLIGYCRECNHRMLVYEYMDKGSLDNSLFTANRKELNWCRRISIAVGTARGLAYLHANETPIIHRDIKASNVLLDSKFNVKISDFGLAKYGPDNEHDHLSTSVNGTKGYFAPEYFKKGHLTVKADVYSFGVVLLEILTGSSVDQRCPKGVMGNLVERVKPLLCSNNVELHRIIDNKLRKNVPMEEAQRFARITYRCLSEEPERRPSMVEVCVPSSSSKGL</sequence>
<evidence type="ECO:0000259" key="11">
    <source>
        <dbReference type="PROSITE" id="PS50011"/>
    </source>
</evidence>
<keyword evidence="6" id="KW-0418">Kinase</keyword>
<keyword evidence="5 8" id="KW-0547">Nucleotide-binding</keyword>
<evidence type="ECO:0000256" key="5">
    <source>
        <dbReference type="ARBA" id="ARBA00022741"/>
    </source>
</evidence>
<evidence type="ECO:0000256" key="9">
    <source>
        <dbReference type="RuleBase" id="RU000304"/>
    </source>
</evidence>
<dbReference type="FunFam" id="3.30.200.20:FF:000466">
    <property type="entry name" value="Putative LRR receptor-like serine/threonine-protein kinase"/>
    <property type="match status" value="1"/>
</dbReference>
<evidence type="ECO:0000313" key="12">
    <source>
        <dbReference type="EMBL" id="GMN41810.1"/>
    </source>
</evidence>
<dbReference type="AlphaFoldDB" id="A0AA87ZXY6"/>
<dbReference type="PROSITE" id="PS00107">
    <property type="entry name" value="PROTEIN_KINASE_ATP"/>
    <property type="match status" value="1"/>
</dbReference>
<gene>
    <name evidence="12" type="ORF">TIFTF001_011025</name>
</gene>
<evidence type="ECO:0000256" key="6">
    <source>
        <dbReference type="ARBA" id="ARBA00022777"/>
    </source>
</evidence>
<evidence type="ECO:0000256" key="8">
    <source>
        <dbReference type="PROSITE-ProRule" id="PRU10141"/>
    </source>
</evidence>
<keyword evidence="7 8" id="KW-0067">ATP-binding</keyword>
<name>A0AA87ZXY6_FICCA</name>
<dbReference type="PROSITE" id="PS50011">
    <property type="entry name" value="PROTEIN_KINASE_DOM"/>
    <property type="match status" value="1"/>
</dbReference>
<organism evidence="12 13">
    <name type="scientific">Ficus carica</name>
    <name type="common">Common fig</name>
    <dbReference type="NCBI Taxonomy" id="3494"/>
    <lineage>
        <taxon>Eukaryota</taxon>
        <taxon>Viridiplantae</taxon>
        <taxon>Streptophyta</taxon>
        <taxon>Embryophyta</taxon>
        <taxon>Tracheophyta</taxon>
        <taxon>Spermatophyta</taxon>
        <taxon>Magnoliopsida</taxon>
        <taxon>eudicotyledons</taxon>
        <taxon>Gunneridae</taxon>
        <taxon>Pentapetalae</taxon>
        <taxon>rosids</taxon>
        <taxon>fabids</taxon>
        <taxon>Rosales</taxon>
        <taxon>Moraceae</taxon>
        <taxon>Ficeae</taxon>
        <taxon>Ficus</taxon>
    </lineage>
</organism>
<evidence type="ECO:0000256" key="10">
    <source>
        <dbReference type="SAM" id="MobiDB-lite"/>
    </source>
</evidence>
<evidence type="ECO:0000256" key="4">
    <source>
        <dbReference type="ARBA" id="ARBA00022679"/>
    </source>
</evidence>
<comment type="subcellular location">
    <subcellularLocation>
        <location evidence="1">Cell membrane</location>
    </subcellularLocation>
</comment>
<dbReference type="InterPro" id="IPR008271">
    <property type="entry name" value="Ser/Thr_kinase_AS"/>
</dbReference>
<dbReference type="Gene3D" id="3.30.200.20">
    <property type="entry name" value="Phosphorylase Kinase, domain 1"/>
    <property type="match status" value="1"/>
</dbReference>
<comment type="caution">
    <text evidence="12">The sequence shown here is derived from an EMBL/GenBank/DDBJ whole genome shotgun (WGS) entry which is preliminary data.</text>
</comment>
<evidence type="ECO:0000256" key="7">
    <source>
        <dbReference type="ARBA" id="ARBA00022840"/>
    </source>
</evidence>
<proteinExistence type="inferred from homology"/>
<comment type="similarity">
    <text evidence="9">Belongs to the protein kinase superfamily.</text>
</comment>
<feature type="binding site" evidence="8">
    <location>
        <position position="143"/>
    </location>
    <ligand>
        <name>ATP</name>
        <dbReference type="ChEBI" id="CHEBI:30616"/>
    </ligand>
</feature>
<dbReference type="InterPro" id="IPR000719">
    <property type="entry name" value="Prot_kinase_dom"/>
</dbReference>
<evidence type="ECO:0000313" key="13">
    <source>
        <dbReference type="Proteomes" id="UP001187192"/>
    </source>
</evidence>
<dbReference type="InterPro" id="IPR017441">
    <property type="entry name" value="Protein_kinase_ATP_BS"/>
</dbReference>
<dbReference type="SUPFAM" id="SSF56112">
    <property type="entry name" value="Protein kinase-like (PK-like)"/>
    <property type="match status" value="1"/>
</dbReference>
<dbReference type="FunFam" id="1.10.510.10:FF:000095">
    <property type="entry name" value="protein STRUBBELIG-RECEPTOR FAMILY 8"/>
    <property type="match status" value="1"/>
</dbReference>
<keyword evidence="3 9" id="KW-0723">Serine/threonine-protein kinase</keyword>
<dbReference type="EMBL" id="BTGU01000013">
    <property type="protein sequence ID" value="GMN41810.1"/>
    <property type="molecule type" value="Genomic_DNA"/>
</dbReference>
<keyword evidence="2" id="KW-1003">Cell membrane</keyword>
<dbReference type="SMART" id="SM00220">
    <property type="entry name" value="S_TKc"/>
    <property type="match status" value="1"/>
</dbReference>
<dbReference type="GO" id="GO:0004674">
    <property type="term" value="F:protein serine/threonine kinase activity"/>
    <property type="evidence" value="ECO:0007669"/>
    <property type="project" value="UniProtKB-KW"/>
</dbReference>
<dbReference type="Proteomes" id="UP001187192">
    <property type="component" value="Unassembled WGS sequence"/>
</dbReference>
<dbReference type="InterPro" id="IPR001245">
    <property type="entry name" value="Ser-Thr/Tyr_kinase_cat_dom"/>
</dbReference>
<protein>
    <recommendedName>
        <fullName evidence="11">Protein kinase domain-containing protein</fullName>
    </recommendedName>
</protein>
<feature type="region of interest" description="Disordered" evidence="10">
    <location>
        <begin position="24"/>
        <end position="84"/>
    </location>
</feature>
<keyword evidence="4" id="KW-0808">Transferase</keyword>
<reference evidence="12" key="1">
    <citation type="submission" date="2023-07" db="EMBL/GenBank/DDBJ databases">
        <title>draft genome sequence of fig (Ficus carica).</title>
        <authorList>
            <person name="Takahashi T."/>
            <person name="Nishimura K."/>
        </authorList>
    </citation>
    <scope>NUCLEOTIDE SEQUENCE</scope>
</reference>
<dbReference type="GO" id="GO:0005524">
    <property type="term" value="F:ATP binding"/>
    <property type="evidence" value="ECO:0007669"/>
    <property type="project" value="UniProtKB-UniRule"/>
</dbReference>
<evidence type="ECO:0000256" key="3">
    <source>
        <dbReference type="ARBA" id="ARBA00022527"/>
    </source>
</evidence>
<feature type="domain" description="Protein kinase" evidence="11">
    <location>
        <begin position="105"/>
        <end position="392"/>
    </location>
</feature>